<dbReference type="AlphaFoldDB" id="A0A6N8ID70"/>
<keyword evidence="3" id="KW-0862">Zinc</keyword>
<evidence type="ECO:0000313" key="7">
    <source>
        <dbReference type="Proteomes" id="UP000468327"/>
    </source>
</evidence>
<dbReference type="EMBL" id="WPOC01000001">
    <property type="protein sequence ID" value="MVN13854.1"/>
    <property type="molecule type" value="Genomic_DNA"/>
</dbReference>
<dbReference type="PROSITE" id="PS51318">
    <property type="entry name" value="TAT"/>
    <property type="match status" value="1"/>
</dbReference>
<comment type="caution">
    <text evidence="6">The sequence shown here is derived from an EMBL/GenBank/DDBJ whole genome shotgun (WGS) entry which is preliminary data.</text>
</comment>
<dbReference type="InterPro" id="IPR029228">
    <property type="entry name" value="Alkyl_sulf_dimr"/>
</dbReference>
<dbReference type="SUPFAM" id="SSF56281">
    <property type="entry name" value="Metallo-hydrolase/oxidoreductase"/>
    <property type="match status" value="1"/>
</dbReference>
<dbReference type="GO" id="GO:0018741">
    <property type="term" value="F:linear primary-alkylsulfatase activity"/>
    <property type="evidence" value="ECO:0007669"/>
    <property type="project" value="InterPro"/>
</dbReference>
<protein>
    <recommendedName>
        <fullName evidence="8">MBL fold metallo-hydrolase</fullName>
    </recommendedName>
</protein>
<dbReference type="SUPFAM" id="SSF55718">
    <property type="entry name" value="SCP-like"/>
    <property type="match status" value="1"/>
</dbReference>
<dbReference type="PANTHER" id="PTHR43223:SF2">
    <property type="entry name" value="METALLO-BETA-LACTAMASE DOMAIN-CONTAINING PROTEIN"/>
    <property type="match status" value="1"/>
</dbReference>
<dbReference type="Gene3D" id="3.30.1050.10">
    <property type="entry name" value="SCP2 sterol-binding domain"/>
    <property type="match status" value="1"/>
</dbReference>
<sequence length="640" mass="68403">MSNEQGISRRNLVKMGGIGAIGALGALALGGCATGSASGAGGAGGGADALAAPLSDEERLASISDPIYMGGKTNASGQALEMGTGKQGQIANQAMIDKREEYNSQLHKVTDRVYCAVGNGLANSTMIIGDTGIIIVDTNESMEAARLDLDLFRTVTDKPVAAVIYSHDHYVNGTKLYVGDGNPQNLPIIAHENFVSVMNSTLAETNDTYVPRALMMFGSLLPTEGEDATVMGGIGAYYKNPNVKSATAGFIAPSTLIPSVEKAAMTPLTIDGVDFEFYPMESDSPANINVYLPGENVAISNTVWPCFFNMYTLRGAIYRDPTVLYESIDTMLAWKPVAHVGAHGVPIMGAEAVQKELTLYRDCIQFVYDQTVRHMNKGMDPDAIVEAVKIPAFMLEGMCTKPLYGEVEHYIRGVYRGIVGWFGTDPLDLHPVSRKFESGKIVEAMGGAENVVRAAEAALEDDQFAWAATLATYVLNLDAENAGAKAAKAQAFRKMGQVTFASNTRHYYLTNALALEGKVTIPTSIPLNASKLGVAKRSLSLDLLRVSLDPEKALDVEKSLAFTFTDEGITETLSIHNCVGQVIDGAIDNPTVELKMTYPVMCEIMSGKTKLDDAIAAGSVEVVGSADELAALRELFERKL</sequence>
<dbReference type="Pfam" id="PF14864">
    <property type="entry name" value="Alkyl_sulf_C"/>
    <property type="match status" value="1"/>
</dbReference>
<name>A0A6N8ID70_9ACTN</name>
<dbReference type="InterPro" id="IPR052195">
    <property type="entry name" value="Bact_Alkyl/Aryl-Sulfatase"/>
</dbReference>
<dbReference type="InterPro" id="IPR036527">
    <property type="entry name" value="SCP2_sterol-bd_dom_sf"/>
</dbReference>
<evidence type="ECO:0000256" key="3">
    <source>
        <dbReference type="ARBA" id="ARBA00022833"/>
    </source>
</evidence>
<dbReference type="InterPro" id="IPR006311">
    <property type="entry name" value="TAT_signal"/>
</dbReference>
<keyword evidence="7" id="KW-1185">Reference proteome</keyword>
<gene>
    <name evidence="6" type="ORF">GO738_00520</name>
</gene>
<evidence type="ECO:0000259" key="4">
    <source>
        <dbReference type="Pfam" id="PF14863"/>
    </source>
</evidence>
<dbReference type="Gene3D" id="3.60.15.30">
    <property type="entry name" value="Metallo-beta-lactamase domain"/>
    <property type="match status" value="1"/>
</dbReference>
<proteinExistence type="predicted"/>
<dbReference type="GO" id="GO:0046872">
    <property type="term" value="F:metal ion binding"/>
    <property type="evidence" value="ECO:0007669"/>
    <property type="project" value="UniProtKB-KW"/>
</dbReference>
<dbReference type="InterPro" id="IPR038536">
    <property type="entry name" value="Alkyl/aryl-sulf_dimr_sf"/>
</dbReference>
<dbReference type="InterPro" id="IPR036866">
    <property type="entry name" value="RibonucZ/Hydroxyglut_hydro"/>
</dbReference>
<feature type="domain" description="Alkyl sulfatase C-terminal" evidence="5">
    <location>
        <begin position="541"/>
        <end position="637"/>
    </location>
</feature>
<dbReference type="GO" id="GO:0018909">
    <property type="term" value="P:dodecyl sulfate metabolic process"/>
    <property type="evidence" value="ECO:0007669"/>
    <property type="project" value="InterPro"/>
</dbReference>
<dbReference type="InterPro" id="IPR029229">
    <property type="entry name" value="Alkyl_sulf_C"/>
</dbReference>
<dbReference type="InterPro" id="IPR044097">
    <property type="entry name" value="Bds1/SdsA1_MBL-fold"/>
</dbReference>
<evidence type="ECO:0008006" key="8">
    <source>
        <dbReference type="Google" id="ProtNLM"/>
    </source>
</evidence>
<organism evidence="6 7">
    <name type="scientific">Gordonibacter urolithinfaciens</name>
    <dbReference type="NCBI Taxonomy" id="1335613"/>
    <lineage>
        <taxon>Bacteria</taxon>
        <taxon>Bacillati</taxon>
        <taxon>Actinomycetota</taxon>
        <taxon>Coriobacteriia</taxon>
        <taxon>Eggerthellales</taxon>
        <taxon>Eggerthellaceae</taxon>
        <taxon>Gordonibacter</taxon>
    </lineage>
</organism>
<dbReference type="Gene3D" id="1.25.40.880">
    <property type="entry name" value="Alkyl sulfatase, dimerisation domain"/>
    <property type="match status" value="1"/>
</dbReference>
<evidence type="ECO:0000313" key="6">
    <source>
        <dbReference type="EMBL" id="MVN13854.1"/>
    </source>
</evidence>
<reference evidence="6 7" key="1">
    <citation type="submission" date="2019-11" db="EMBL/GenBank/DDBJ databases">
        <title>Whole genome shotgun sequencing (WGS) data from Adlercreutzia equolifaciens ResAG-91, Eggerthella lenta MRI-F36, MRI-F37, MRI-F40, ResAG-49, ResAG-88, ResAG-121, ResAG-145, and Gordonibacter sp. ResAG-5, ResAG-26, ResAG-43, ResAG-50, ResAG-59.</title>
        <authorList>
            <person name="Stoll D.A."/>
            <person name="Danylec N."/>
            <person name="Franz C.M.A.P."/>
            <person name="Huch M."/>
        </authorList>
    </citation>
    <scope>NUCLEOTIDE SEQUENCE [LARGE SCALE GENOMIC DNA]</scope>
    <source>
        <strain evidence="6 7">ResAG-59</strain>
    </source>
</reference>
<evidence type="ECO:0000256" key="1">
    <source>
        <dbReference type="ARBA" id="ARBA00022723"/>
    </source>
</evidence>
<dbReference type="Proteomes" id="UP000468327">
    <property type="component" value="Unassembled WGS sequence"/>
</dbReference>
<dbReference type="RefSeq" id="WP_157004662.1">
    <property type="nucleotide sequence ID" value="NZ_DBEZYS010000084.1"/>
</dbReference>
<dbReference type="GO" id="GO:0046983">
    <property type="term" value="F:protein dimerization activity"/>
    <property type="evidence" value="ECO:0007669"/>
    <property type="project" value="InterPro"/>
</dbReference>
<evidence type="ECO:0000259" key="5">
    <source>
        <dbReference type="Pfam" id="PF14864"/>
    </source>
</evidence>
<dbReference type="PANTHER" id="PTHR43223">
    <property type="entry name" value="ALKYL/ARYL-SULFATASE"/>
    <property type="match status" value="1"/>
</dbReference>
<keyword evidence="2" id="KW-0378">Hydrolase</keyword>
<accession>A0A6N8ID70</accession>
<dbReference type="Pfam" id="PF14863">
    <property type="entry name" value="Alkyl_sulf_dimr"/>
    <property type="match status" value="1"/>
</dbReference>
<evidence type="ECO:0000256" key="2">
    <source>
        <dbReference type="ARBA" id="ARBA00022801"/>
    </source>
</evidence>
<feature type="domain" description="Alkyl sulfatase dimerisation" evidence="4">
    <location>
        <begin position="382"/>
        <end position="516"/>
    </location>
</feature>
<dbReference type="CDD" id="cd07710">
    <property type="entry name" value="arylsulfatase_Sdsa1-like_MBL-fold"/>
    <property type="match status" value="1"/>
</dbReference>
<keyword evidence="1" id="KW-0479">Metal-binding</keyword>